<organism evidence="1 2">
    <name type="scientific">Glomus cerebriforme</name>
    <dbReference type="NCBI Taxonomy" id="658196"/>
    <lineage>
        <taxon>Eukaryota</taxon>
        <taxon>Fungi</taxon>
        <taxon>Fungi incertae sedis</taxon>
        <taxon>Mucoromycota</taxon>
        <taxon>Glomeromycotina</taxon>
        <taxon>Glomeromycetes</taxon>
        <taxon>Glomerales</taxon>
        <taxon>Glomeraceae</taxon>
        <taxon>Glomus</taxon>
    </lineage>
</organism>
<dbReference type="InterPro" id="IPR012337">
    <property type="entry name" value="RNaseH-like_sf"/>
</dbReference>
<dbReference type="AlphaFoldDB" id="A0A397STM5"/>
<dbReference type="SUPFAM" id="SSF53098">
    <property type="entry name" value="Ribonuclease H-like"/>
    <property type="match status" value="1"/>
</dbReference>
<dbReference type="Proteomes" id="UP000265703">
    <property type="component" value="Unassembled WGS sequence"/>
</dbReference>
<proteinExistence type="predicted"/>
<dbReference type="OrthoDB" id="2393851at2759"/>
<gene>
    <name evidence="1" type="ORF">C1645_741148</name>
</gene>
<accession>A0A397STM5</accession>
<dbReference type="EMBL" id="QKYT01000389">
    <property type="protein sequence ID" value="RIA86034.1"/>
    <property type="molecule type" value="Genomic_DNA"/>
</dbReference>
<feature type="non-terminal residue" evidence="1">
    <location>
        <position position="208"/>
    </location>
</feature>
<sequence length="208" mass="23401">MHTSTIFDQTDRSGTAPALRYDGVGPLAGVPLRNEIVAEYDNGMTAILQQSLSDKQPIHFMPTEVSDDTSEYVNGVSSYILRITGTLVNGQKAVVKITGIKPFFDAKVPENYSPSSFKTILARILSITLKSTSKFGFENIRAYPLRGYHTEKRAYIRITTWNHFDQYNALKAIRGVGIHIASDDLNCQYYYRKVAREERLPLSSWAVL</sequence>
<evidence type="ECO:0000313" key="1">
    <source>
        <dbReference type="EMBL" id="RIA86034.1"/>
    </source>
</evidence>
<evidence type="ECO:0000313" key="2">
    <source>
        <dbReference type="Proteomes" id="UP000265703"/>
    </source>
</evidence>
<name>A0A397STM5_9GLOM</name>
<dbReference type="Gene3D" id="3.30.342.10">
    <property type="entry name" value="DNA Polymerase, chain B, domain 1"/>
    <property type="match status" value="1"/>
</dbReference>
<keyword evidence="2" id="KW-1185">Reference proteome</keyword>
<reference evidence="1 2" key="1">
    <citation type="submission" date="2018-06" db="EMBL/GenBank/DDBJ databases">
        <title>Comparative genomics reveals the genomic features of Rhizophagus irregularis, R. cerebriforme, R. diaphanum and Gigaspora rosea, and their symbiotic lifestyle signature.</title>
        <authorList>
            <person name="Morin E."/>
            <person name="San Clemente H."/>
            <person name="Chen E.C.H."/>
            <person name="De La Providencia I."/>
            <person name="Hainaut M."/>
            <person name="Kuo A."/>
            <person name="Kohler A."/>
            <person name="Murat C."/>
            <person name="Tang N."/>
            <person name="Roy S."/>
            <person name="Loubradou J."/>
            <person name="Henrissat B."/>
            <person name="Grigoriev I.V."/>
            <person name="Corradi N."/>
            <person name="Roux C."/>
            <person name="Martin F.M."/>
        </authorList>
    </citation>
    <scope>NUCLEOTIDE SEQUENCE [LARGE SCALE GENOMIC DNA]</scope>
    <source>
        <strain evidence="1 2">DAOM 227022</strain>
    </source>
</reference>
<comment type="caution">
    <text evidence="1">The sequence shown here is derived from an EMBL/GenBank/DDBJ whole genome shotgun (WGS) entry which is preliminary data.</text>
</comment>
<protein>
    <submittedName>
        <fullName evidence="1">Uncharacterized protein</fullName>
    </submittedName>
</protein>